<evidence type="ECO:0000313" key="4">
    <source>
        <dbReference type="Proteomes" id="UP000287615"/>
    </source>
</evidence>
<accession>A0A3S3SUL7</accession>
<evidence type="ECO:0000259" key="1">
    <source>
        <dbReference type="Pfam" id="PF24722"/>
    </source>
</evidence>
<dbReference type="Proteomes" id="UP000288892">
    <property type="component" value="Unassembled WGS sequence"/>
</dbReference>
<dbReference type="EMBL" id="MTKR01000027">
    <property type="protein sequence ID" value="RWX50747.1"/>
    <property type="molecule type" value="Genomic_DNA"/>
</dbReference>
<evidence type="ECO:0000313" key="3">
    <source>
        <dbReference type="EMBL" id="RWX52023.1"/>
    </source>
</evidence>
<organism evidence="2 4">
    <name type="scientific">Candidatus Electrothrix marina</name>
    <dbReference type="NCBI Taxonomy" id="1859130"/>
    <lineage>
        <taxon>Bacteria</taxon>
        <taxon>Pseudomonadati</taxon>
        <taxon>Thermodesulfobacteriota</taxon>
        <taxon>Desulfobulbia</taxon>
        <taxon>Desulfobulbales</taxon>
        <taxon>Desulfobulbaceae</taxon>
        <taxon>Candidatus Electrothrix</taxon>
    </lineage>
</organism>
<reference evidence="4 5" key="1">
    <citation type="submission" date="2017-01" db="EMBL/GenBank/DDBJ databases">
        <title>The cable genome- insights into the physiology and evolution of filamentous bacteria capable of sulfide oxidation via long distance electron transfer.</title>
        <authorList>
            <person name="Schreiber L."/>
            <person name="Bjerg J.T."/>
            <person name="Boggild A."/>
            <person name="Van De Vossenberg J."/>
            <person name="Meysman F."/>
            <person name="Nielsen L.P."/>
            <person name="Schramm A."/>
            <person name="Kjeldsen K.U."/>
        </authorList>
    </citation>
    <scope>NUCLEOTIDE SEQUENCE [LARGE SCALE GENOMIC DNA]</scope>
    <source>
        <strain evidence="2">A3</strain>
        <strain evidence="3">A5</strain>
    </source>
</reference>
<sequence length="129" mass="14494">MTPLNFVSKLSLIDQEFKHAANEVYKEWADDPPVPVCILVGAMGDVIRDELHRFDDKLLSRIFELIEDALVQGDDHTKDAVATCLLENLQNYASGGTFDFGKVSRFLGNKSRCFCKAWDKFSGIYTTGL</sequence>
<proteinExistence type="predicted"/>
<name>A0A3S3SUL7_9BACT</name>
<dbReference type="AlphaFoldDB" id="A0A3S3SUL7"/>
<gene>
    <name evidence="2" type="ORF">VU00_10274</name>
    <name evidence="3" type="ORF">VU01_10492</name>
</gene>
<dbReference type="Pfam" id="PF24722">
    <property type="entry name" value="DUF7674"/>
    <property type="match status" value="1"/>
</dbReference>
<feature type="domain" description="DUF7674" evidence="1">
    <location>
        <begin position="14"/>
        <end position="120"/>
    </location>
</feature>
<dbReference type="Proteomes" id="UP000287615">
    <property type="component" value="Unassembled WGS sequence"/>
</dbReference>
<evidence type="ECO:0000313" key="2">
    <source>
        <dbReference type="EMBL" id="RWX50747.1"/>
    </source>
</evidence>
<dbReference type="EMBL" id="MTKS01000049">
    <property type="protein sequence ID" value="RWX52023.1"/>
    <property type="molecule type" value="Genomic_DNA"/>
</dbReference>
<dbReference type="InterPro" id="IPR056091">
    <property type="entry name" value="DUF7674"/>
</dbReference>
<evidence type="ECO:0000313" key="5">
    <source>
        <dbReference type="Proteomes" id="UP000288892"/>
    </source>
</evidence>
<comment type="caution">
    <text evidence="2">The sequence shown here is derived from an EMBL/GenBank/DDBJ whole genome shotgun (WGS) entry which is preliminary data.</text>
</comment>
<keyword evidence="5" id="KW-1185">Reference proteome</keyword>
<protein>
    <recommendedName>
        <fullName evidence="1">DUF7674 domain-containing protein</fullName>
    </recommendedName>
</protein>